<proteinExistence type="inferred from homology"/>
<dbReference type="GO" id="GO:0006882">
    <property type="term" value="P:intracellular zinc ion homeostasis"/>
    <property type="evidence" value="ECO:0007669"/>
    <property type="project" value="TreeGrafter"/>
</dbReference>
<reference evidence="4 5" key="1">
    <citation type="submission" date="2020-12" db="EMBL/GenBank/DDBJ databases">
        <title>De novo assembly of Tibetan sheep genome.</title>
        <authorList>
            <person name="Li X."/>
        </authorList>
    </citation>
    <scope>NUCLEOTIDE SEQUENCE [LARGE SCALE GENOMIC DNA]</scope>
    <source>
        <tissue evidence="4">Heart</tissue>
    </source>
</reference>
<comment type="caution">
    <text evidence="4">The sequence shown here is derived from an EMBL/GenBank/DDBJ whole genome shotgun (WGS) entry which is preliminary data.</text>
</comment>
<evidence type="ECO:0000256" key="1">
    <source>
        <dbReference type="ARBA" id="ARBA00007283"/>
    </source>
</evidence>
<dbReference type="InterPro" id="IPR023587">
    <property type="entry name" value="Metalthion_dom_sf_vert"/>
</dbReference>
<keyword evidence="2" id="KW-0479">Metal-binding</keyword>
<evidence type="ECO:0000313" key="4">
    <source>
        <dbReference type="EMBL" id="KAG5200452.1"/>
    </source>
</evidence>
<keyword evidence="3" id="KW-0480">Metal-thiolate cluster</keyword>
<dbReference type="GO" id="GO:0071280">
    <property type="term" value="P:cellular response to copper ion"/>
    <property type="evidence" value="ECO:0007669"/>
    <property type="project" value="TreeGrafter"/>
</dbReference>
<gene>
    <name evidence="4" type="ORF">JEQ12_004986</name>
</gene>
<dbReference type="Pfam" id="PF00131">
    <property type="entry name" value="Metallothio"/>
    <property type="match status" value="1"/>
</dbReference>
<sequence length="169" mass="17841">MDPNCSCSTGKGSLALGLRMSPPQYQEASLGLEEGVFGELSGLVLPQEEGEGPADGCSGSSSPLLTAGFSLPGRQLLQLRWLLHLQGLQMPLLQEELLLMLPRGLCQVCPGLHLQRGLGQVQLLCLMWGRACSQVSVEERCCSRCPVGCAKCAQGCICKGASDKCSCCA</sequence>
<organism evidence="4 5">
    <name type="scientific">Ovis aries</name>
    <name type="common">Sheep</name>
    <dbReference type="NCBI Taxonomy" id="9940"/>
    <lineage>
        <taxon>Eukaryota</taxon>
        <taxon>Metazoa</taxon>
        <taxon>Chordata</taxon>
        <taxon>Craniata</taxon>
        <taxon>Vertebrata</taxon>
        <taxon>Euteleostomi</taxon>
        <taxon>Mammalia</taxon>
        <taxon>Eutheria</taxon>
        <taxon>Laurasiatheria</taxon>
        <taxon>Artiodactyla</taxon>
        <taxon>Ruminantia</taxon>
        <taxon>Pecora</taxon>
        <taxon>Bovidae</taxon>
        <taxon>Caprinae</taxon>
        <taxon>Ovis</taxon>
    </lineage>
</organism>
<dbReference type="GO" id="GO:0046872">
    <property type="term" value="F:metal ion binding"/>
    <property type="evidence" value="ECO:0007669"/>
    <property type="project" value="UniProtKB-KW"/>
</dbReference>
<dbReference type="GO" id="GO:0010273">
    <property type="term" value="P:detoxification of copper ion"/>
    <property type="evidence" value="ECO:0007669"/>
    <property type="project" value="TreeGrafter"/>
</dbReference>
<dbReference type="Proteomes" id="UP000664991">
    <property type="component" value="Chromosome 14"/>
</dbReference>
<dbReference type="GO" id="GO:0071294">
    <property type="term" value="P:cellular response to zinc ion"/>
    <property type="evidence" value="ECO:0007669"/>
    <property type="project" value="TreeGrafter"/>
</dbReference>
<dbReference type="AlphaFoldDB" id="A0A836A5F4"/>
<dbReference type="PANTHER" id="PTHR23299:SF22">
    <property type="entry name" value="METALLOTHIONEIN-1G"/>
    <property type="match status" value="1"/>
</dbReference>
<name>A0A836A5F4_SHEEP</name>
<dbReference type="GO" id="GO:0005737">
    <property type="term" value="C:cytoplasm"/>
    <property type="evidence" value="ECO:0007669"/>
    <property type="project" value="TreeGrafter"/>
</dbReference>
<dbReference type="InterPro" id="IPR000006">
    <property type="entry name" value="Metalthion_vert"/>
</dbReference>
<protein>
    <submittedName>
        <fullName evidence="4">Uncharacterized protein</fullName>
    </submittedName>
</protein>
<dbReference type="GO" id="GO:0005634">
    <property type="term" value="C:nucleus"/>
    <property type="evidence" value="ECO:0007669"/>
    <property type="project" value="TreeGrafter"/>
</dbReference>
<evidence type="ECO:0000256" key="3">
    <source>
        <dbReference type="ARBA" id="ARBA00022851"/>
    </source>
</evidence>
<dbReference type="InterPro" id="IPR017854">
    <property type="entry name" value="Metalthion_dom_sf"/>
</dbReference>
<dbReference type="Gene3D" id="4.10.10.10">
    <property type="entry name" value="Metallothionein Isoform II"/>
    <property type="match status" value="1"/>
</dbReference>
<evidence type="ECO:0000313" key="5">
    <source>
        <dbReference type="Proteomes" id="UP000664991"/>
    </source>
</evidence>
<dbReference type="PANTHER" id="PTHR23299">
    <property type="entry name" value="METALLOTHIONEIN"/>
    <property type="match status" value="1"/>
</dbReference>
<dbReference type="GO" id="GO:0071276">
    <property type="term" value="P:cellular response to cadmium ion"/>
    <property type="evidence" value="ECO:0007669"/>
    <property type="project" value="TreeGrafter"/>
</dbReference>
<comment type="similarity">
    <text evidence="1">Belongs to the metallothionein superfamily. Type 1 family.</text>
</comment>
<accession>A0A836A5F4</accession>
<evidence type="ECO:0000256" key="2">
    <source>
        <dbReference type="ARBA" id="ARBA00022723"/>
    </source>
</evidence>
<dbReference type="SUPFAM" id="SSF57868">
    <property type="entry name" value="Metallothionein"/>
    <property type="match status" value="1"/>
</dbReference>
<dbReference type="EMBL" id="JAEMGP010000014">
    <property type="protein sequence ID" value="KAG5200452.1"/>
    <property type="molecule type" value="Genomic_DNA"/>
</dbReference>